<protein>
    <submittedName>
        <fullName evidence="2">Uncharacterized protein</fullName>
    </submittedName>
</protein>
<keyword evidence="3" id="KW-1185">Reference proteome</keyword>
<evidence type="ECO:0000256" key="1">
    <source>
        <dbReference type="SAM" id="Phobius"/>
    </source>
</evidence>
<accession>A0A9W6QFZ4</accession>
<evidence type="ECO:0000313" key="2">
    <source>
        <dbReference type="EMBL" id="GLW90256.1"/>
    </source>
</evidence>
<gene>
    <name evidence="2" type="ORF">Aglo03_10720</name>
</gene>
<dbReference type="EMBL" id="BSSD01000001">
    <property type="protein sequence ID" value="GLW90256.1"/>
    <property type="molecule type" value="Genomic_DNA"/>
</dbReference>
<keyword evidence="1" id="KW-0812">Transmembrane</keyword>
<evidence type="ECO:0000313" key="3">
    <source>
        <dbReference type="Proteomes" id="UP001165042"/>
    </source>
</evidence>
<feature type="transmembrane region" description="Helical" evidence="1">
    <location>
        <begin position="12"/>
        <end position="37"/>
    </location>
</feature>
<organism evidence="2 3">
    <name type="scientific">Actinokineospora globicatena</name>
    <dbReference type="NCBI Taxonomy" id="103729"/>
    <lineage>
        <taxon>Bacteria</taxon>
        <taxon>Bacillati</taxon>
        <taxon>Actinomycetota</taxon>
        <taxon>Actinomycetes</taxon>
        <taxon>Pseudonocardiales</taxon>
        <taxon>Pseudonocardiaceae</taxon>
        <taxon>Actinokineospora</taxon>
    </lineage>
</organism>
<name>A0A9W6QFZ4_9PSEU</name>
<dbReference type="RefSeq" id="WP_253836779.1">
    <property type="nucleotide sequence ID" value="NZ_BAAAVC010000002.1"/>
</dbReference>
<keyword evidence="1" id="KW-1133">Transmembrane helix</keyword>
<proteinExistence type="predicted"/>
<dbReference type="Proteomes" id="UP001165042">
    <property type="component" value="Unassembled WGS sequence"/>
</dbReference>
<feature type="transmembrane region" description="Helical" evidence="1">
    <location>
        <begin position="79"/>
        <end position="101"/>
    </location>
</feature>
<comment type="caution">
    <text evidence="2">The sequence shown here is derived from an EMBL/GenBank/DDBJ whole genome shotgun (WGS) entry which is preliminary data.</text>
</comment>
<dbReference type="AlphaFoldDB" id="A0A9W6QFZ4"/>
<sequence>MTSTDRIPLSALIAAYAVPVFVVGGFAFLSVVPIAVAAVGTFRNPRVRWWTAALVAVYVVPVTLWLAGPSDAPSLSKYLSPVATALFASTAAVVAIAYHLARRRTGAKAA</sequence>
<keyword evidence="1" id="KW-0472">Membrane</keyword>
<reference evidence="2" key="1">
    <citation type="submission" date="2023-02" db="EMBL/GenBank/DDBJ databases">
        <title>Actinokineospora globicatena NBRC 15670.</title>
        <authorList>
            <person name="Ichikawa N."/>
            <person name="Sato H."/>
            <person name="Tonouchi N."/>
        </authorList>
    </citation>
    <scope>NUCLEOTIDE SEQUENCE</scope>
    <source>
        <strain evidence="2">NBRC 15670</strain>
    </source>
</reference>
<feature type="transmembrane region" description="Helical" evidence="1">
    <location>
        <begin position="49"/>
        <end position="67"/>
    </location>
</feature>